<sequence length="165" mass="18441">MIQFEKYAASNPIQCRTIILECHRSTTASQARLPILNRLPSTNTTDLGHSYVYAKRNFVGQKSGYDKRFLLEMASGMYFRKYNGDYVGGELEKVISTNDLTSPASTGSINLYDGNLSKRPTRTSLEPSEPEHVLVSEEFISFVLLGIYCICICQNATNSKHAENA</sequence>
<name>A0A024GA82_9STRA</name>
<accession>A0A024GA82</accession>
<dbReference type="InParanoid" id="A0A024GA82"/>
<dbReference type="Proteomes" id="UP000053237">
    <property type="component" value="Unassembled WGS sequence"/>
</dbReference>
<dbReference type="OrthoDB" id="159395at2759"/>
<proteinExistence type="predicted"/>
<dbReference type="AlphaFoldDB" id="A0A024GA82"/>
<protein>
    <submittedName>
        <fullName evidence="1">Uncharacterized protein</fullName>
    </submittedName>
</protein>
<reference evidence="1 2" key="1">
    <citation type="submission" date="2012-05" db="EMBL/GenBank/DDBJ databases">
        <title>Recombination and specialization in a pathogen metapopulation.</title>
        <authorList>
            <person name="Gardiner A."/>
            <person name="Kemen E."/>
            <person name="Schultz-Larsen T."/>
            <person name="MacLean D."/>
            <person name="Van Oosterhout C."/>
            <person name="Jones J.D.G."/>
        </authorList>
    </citation>
    <scope>NUCLEOTIDE SEQUENCE [LARGE SCALE GENOMIC DNA]</scope>
    <source>
        <strain evidence="1 2">Ac Nc2</strain>
    </source>
</reference>
<evidence type="ECO:0000313" key="2">
    <source>
        <dbReference type="Proteomes" id="UP000053237"/>
    </source>
</evidence>
<comment type="caution">
    <text evidence="1">The sequence shown here is derived from an EMBL/GenBank/DDBJ whole genome shotgun (WGS) entry which is preliminary data.</text>
</comment>
<organism evidence="1 2">
    <name type="scientific">Albugo candida</name>
    <dbReference type="NCBI Taxonomy" id="65357"/>
    <lineage>
        <taxon>Eukaryota</taxon>
        <taxon>Sar</taxon>
        <taxon>Stramenopiles</taxon>
        <taxon>Oomycota</taxon>
        <taxon>Peronosporomycetes</taxon>
        <taxon>Albuginales</taxon>
        <taxon>Albuginaceae</taxon>
        <taxon>Albugo</taxon>
    </lineage>
</organism>
<keyword evidence="2" id="KW-1185">Reference proteome</keyword>
<gene>
    <name evidence="1" type="ORF">BN9_045600</name>
</gene>
<evidence type="ECO:0000313" key="1">
    <source>
        <dbReference type="EMBL" id="CCI43776.1"/>
    </source>
</evidence>
<dbReference type="EMBL" id="CAIX01000055">
    <property type="protein sequence ID" value="CCI43776.1"/>
    <property type="molecule type" value="Genomic_DNA"/>
</dbReference>